<evidence type="ECO:0000256" key="14">
    <source>
        <dbReference type="ARBA" id="ARBA00047527"/>
    </source>
</evidence>
<dbReference type="PANTHER" id="PTHR43783:SF1">
    <property type="entry name" value="UDP-N-ACETYLGLUCOSAMINE 1-CARBOXYVINYLTRANSFERASE"/>
    <property type="match status" value="1"/>
</dbReference>
<evidence type="ECO:0000256" key="2">
    <source>
        <dbReference type="ARBA" id="ARBA00004752"/>
    </source>
</evidence>
<evidence type="ECO:0000256" key="8">
    <source>
        <dbReference type="ARBA" id="ARBA00023306"/>
    </source>
</evidence>
<dbReference type="eggNOG" id="COG0766">
    <property type="taxonomic scope" value="Bacteria"/>
</dbReference>
<evidence type="ECO:0000256" key="7">
    <source>
        <dbReference type="ARBA" id="ARBA00022984"/>
    </source>
</evidence>
<dbReference type="NCBIfam" id="TIGR01072">
    <property type="entry name" value="murA"/>
    <property type="match status" value="1"/>
</dbReference>
<evidence type="ECO:0000256" key="12">
    <source>
        <dbReference type="ARBA" id="ARBA00039108"/>
    </source>
</evidence>
<keyword evidence="8" id="KW-0131">Cell cycle</keyword>
<dbReference type="InterPro" id="IPR005750">
    <property type="entry name" value="UDP_GlcNAc_COvinyl_MurA"/>
</dbReference>
<dbReference type="GO" id="GO:0009252">
    <property type="term" value="P:peptidoglycan biosynthetic process"/>
    <property type="evidence" value="ECO:0007669"/>
    <property type="project" value="UniProtKB-UniRule"/>
</dbReference>
<dbReference type="InterPro" id="IPR001986">
    <property type="entry name" value="Enolpyruvate_Tfrase_dom"/>
</dbReference>
<dbReference type="EMBL" id="CP001085">
    <property type="protein sequence ID" value="ADD79744.1"/>
    <property type="molecule type" value="Genomic_DNA"/>
</dbReference>
<organism evidence="17 18">
    <name type="scientific">Riesia pediculicola (strain USDA)</name>
    <dbReference type="NCBI Taxonomy" id="515618"/>
    <lineage>
        <taxon>Bacteria</taxon>
        <taxon>Pseudomonadati</taxon>
        <taxon>Pseudomonadota</taxon>
        <taxon>Gammaproteobacteria</taxon>
        <taxon>Enterobacterales</taxon>
        <taxon>Enterobacteriaceae</taxon>
        <taxon>Candidatus Riesia</taxon>
    </lineage>
</organism>
<dbReference type="CDD" id="cd01555">
    <property type="entry name" value="UdpNAET"/>
    <property type="match status" value="1"/>
</dbReference>
<dbReference type="GO" id="GO:0008760">
    <property type="term" value="F:UDP-N-acetylglucosamine 1-carboxyvinyltransferase activity"/>
    <property type="evidence" value="ECO:0007669"/>
    <property type="project" value="UniProtKB-UniRule"/>
</dbReference>
<dbReference type="GO" id="GO:0071555">
    <property type="term" value="P:cell wall organization"/>
    <property type="evidence" value="ECO:0007669"/>
    <property type="project" value="UniProtKB-KW"/>
</dbReference>
<dbReference type="PANTHER" id="PTHR43783">
    <property type="entry name" value="UDP-N-ACETYLGLUCOSAMINE 1-CARBOXYVINYLTRANSFERASE"/>
    <property type="match status" value="1"/>
</dbReference>
<evidence type="ECO:0000256" key="6">
    <source>
        <dbReference type="ARBA" id="ARBA00022960"/>
    </source>
</evidence>
<protein>
    <recommendedName>
        <fullName evidence="13 15">UDP-N-acetylglucosamine 1-carboxyvinyltransferase</fullName>
        <ecNumber evidence="12 15">2.5.1.7</ecNumber>
    </recommendedName>
</protein>
<keyword evidence="6" id="KW-0133">Cell shape</keyword>
<keyword evidence="4" id="KW-0132">Cell division</keyword>
<keyword evidence="18" id="KW-1185">Reference proteome</keyword>
<evidence type="ECO:0000256" key="5">
    <source>
        <dbReference type="ARBA" id="ARBA00022679"/>
    </source>
</evidence>
<evidence type="ECO:0000256" key="4">
    <source>
        <dbReference type="ARBA" id="ARBA00022618"/>
    </source>
</evidence>
<dbReference type="HOGENOM" id="CLU_027387_0_0_6"/>
<dbReference type="AlphaFoldDB" id="D4G7J6"/>
<evidence type="ECO:0000256" key="1">
    <source>
        <dbReference type="ARBA" id="ARBA00004496"/>
    </source>
</evidence>
<evidence type="ECO:0000313" key="18">
    <source>
        <dbReference type="Proteomes" id="UP000001700"/>
    </source>
</evidence>
<dbReference type="EC" id="2.5.1.7" evidence="12 15"/>
<dbReference type="InterPro" id="IPR050068">
    <property type="entry name" value="MurA_subfamily"/>
</dbReference>
<dbReference type="NCBIfam" id="NF006873">
    <property type="entry name" value="PRK09369.1"/>
    <property type="match status" value="1"/>
</dbReference>
<reference evidence="17" key="1">
    <citation type="submission" date="2008-05" db="EMBL/GenBank/DDBJ databases">
        <title>Genome sequence of Riesia pediculicola USDA.</title>
        <authorList>
            <person name="Kirkness E.F."/>
        </authorList>
    </citation>
    <scope>NUCLEOTIDE SEQUENCE [LARGE SCALE GENOMIC DNA]</scope>
    <source>
        <strain evidence="17">USDA</strain>
    </source>
</reference>
<keyword evidence="10" id="KW-0670">Pyruvate</keyword>
<comment type="similarity">
    <text evidence="11">Belongs to the EPSP synthase family. MurA subfamily.</text>
</comment>
<dbReference type="Proteomes" id="UP000001700">
    <property type="component" value="Chromosome"/>
</dbReference>
<dbReference type="InterPro" id="IPR036968">
    <property type="entry name" value="Enolpyruvate_Tfrase_sf"/>
</dbReference>
<keyword evidence="5 17" id="KW-0808">Transferase</keyword>
<evidence type="ECO:0000256" key="10">
    <source>
        <dbReference type="ARBA" id="ARBA00023317"/>
    </source>
</evidence>
<dbReference type="KEGG" id="rip:RIEPE_0023"/>
<name>D4G7J6_RIEPU</name>
<evidence type="ECO:0000256" key="15">
    <source>
        <dbReference type="NCBIfam" id="TIGR01072"/>
    </source>
</evidence>
<dbReference type="GO" id="GO:0008360">
    <property type="term" value="P:regulation of cell shape"/>
    <property type="evidence" value="ECO:0007669"/>
    <property type="project" value="UniProtKB-KW"/>
</dbReference>
<dbReference type="GO" id="GO:0051301">
    <property type="term" value="P:cell division"/>
    <property type="evidence" value="ECO:0007669"/>
    <property type="project" value="UniProtKB-KW"/>
</dbReference>
<dbReference type="SUPFAM" id="SSF55205">
    <property type="entry name" value="EPT/RTPC-like"/>
    <property type="match status" value="1"/>
</dbReference>
<comment type="pathway">
    <text evidence="2">Cell wall biogenesis; peptidoglycan biosynthesis.</text>
</comment>
<evidence type="ECO:0000256" key="3">
    <source>
        <dbReference type="ARBA" id="ARBA00022490"/>
    </source>
</evidence>
<evidence type="ECO:0000256" key="13">
    <source>
        <dbReference type="ARBA" id="ARBA00039754"/>
    </source>
</evidence>
<feature type="domain" description="Enolpyruvate transferase" evidence="16">
    <location>
        <begin position="2"/>
        <end position="330"/>
    </location>
</feature>
<dbReference type="STRING" id="515618.RIEPE_0023"/>
<evidence type="ECO:0000256" key="9">
    <source>
        <dbReference type="ARBA" id="ARBA00023316"/>
    </source>
</evidence>
<dbReference type="GO" id="GO:0005737">
    <property type="term" value="C:cytoplasm"/>
    <property type="evidence" value="ECO:0007669"/>
    <property type="project" value="UniProtKB-SubCell"/>
</dbReference>
<dbReference type="InterPro" id="IPR013792">
    <property type="entry name" value="RNA3'P_cycl/enolpyr_Trfase_a/b"/>
</dbReference>
<keyword evidence="7" id="KW-0573">Peptidoglycan synthesis</keyword>
<evidence type="ECO:0000256" key="11">
    <source>
        <dbReference type="ARBA" id="ARBA00038367"/>
    </source>
</evidence>
<keyword evidence="9" id="KW-0961">Cell wall biogenesis/degradation</keyword>
<evidence type="ECO:0000313" key="17">
    <source>
        <dbReference type="EMBL" id="ADD79744.1"/>
    </source>
</evidence>
<dbReference type="GO" id="GO:0019277">
    <property type="term" value="P:UDP-N-acetylgalactosamine biosynthetic process"/>
    <property type="evidence" value="ECO:0007669"/>
    <property type="project" value="InterPro"/>
</dbReference>
<keyword evidence="3" id="KW-0963">Cytoplasm</keyword>
<comment type="subcellular location">
    <subcellularLocation>
        <location evidence="1">Cytoplasm</location>
    </subcellularLocation>
</comment>
<proteinExistence type="inferred from homology"/>
<dbReference type="Gene3D" id="3.65.10.10">
    <property type="entry name" value="Enolpyruvate transferase domain"/>
    <property type="match status" value="2"/>
</dbReference>
<comment type="catalytic activity">
    <reaction evidence="14">
        <text>phosphoenolpyruvate + UDP-N-acetyl-alpha-D-glucosamine = UDP-N-acetyl-3-O-(1-carboxyvinyl)-alpha-D-glucosamine + phosphate</text>
        <dbReference type="Rhea" id="RHEA:18681"/>
        <dbReference type="ChEBI" id="CHEBI:43474"/>
        <dbReference type="ChEBI" id="CHEBI:57705"/>
        <dbReference type="ChEBI" id="CHEBI:58702"/>
        <dbReference type="ChEBI" id="CHEBI:68483"/>
        <dbReference type="EC" id="2.5.1.7"/>
    </reaction>
</comment>
<gene>
    <name evidence="17" type="ordered locus">RIEPE_0023</name>
</gene>
<dbReference type="Pfam" id="PF00275">
    <property type="entry name" value="EPSP_synthase"/>
    <property type="match status" value="1"/>
</dbReference>
<accession>D4G7J6</accession>
<evidence type="ECO:0000259" key="16">
    <source>
        <dbReference type="Pfam" id="PF00275"/>
    </source>
</evidence>
<sequence>MNNFSVPYELSKSIRASILILAPLISRFGRGNIFFPGGCHIGERPIDLHIEGLKRMGINIEIKKKKLTAYIKKKLIGTEIFINKVSVGATISILMAATKAKGRTIIKNAACEPEIVDISNFLNLMGAKIKGAGTKEIRIEGVKILKGGEYKILPDRIETGTFLIAAAISKGSIVCKKTDPTLLKDVLFKLRQTGLDVQEGKNWIKLDTHEKRPKAISFKTEPYPGFPTDMQSQFTLLNSIASGRSVVTETIFKNRFMFIPDLIRMGAKICRKGNQIFCKGVKRLVGKRVFAQDLRGAASLVLAGCIADGKTTVHNVLHIDRGYENMEKKLRSLGAIIKKRSFFEK</sequence>